<feature type="region of interest" description="Disordered" evidence="10">
    <location>
        <begin position="513"/>
        <end position="580"/>
    </location>
</feature>
<dbReference type="PANTHER" id="PTHR12766:SF7">
    <property type="entry name" value="DEATH DOMAIN-ASSOCIATED PROTEIN 6"/>
    <property type="match status" value="1"/>
</dbReference>
<evidence type="ECO:0000256" key="6">
    <source>
        <dbReference type="ARBA" id="ARBA00022703"/>
    </source>
</evidence>
<evidence type="ECO:0000313" key="13">
    <source>
        <dbReference type="RefSeq" id="XP_024887441.1"/>
    </source>
</evidence>
<keyword evidence="9" id="KW-0539">Nucleus</keyword>
<dbReference type="GO" id="GO:0003713">
    <property type="term" value="F:transcription coactivator activity"/>
    <property type="evidence" value="ECO:0007669"/>
    <property type="project" value="TreeGrafter"/>
</dbReference>
<keyword evidence="7" id="KW-0175">Coiled coil</keyword>
<dbReference type="GO" id="GO:0042393">
    <property type="term" value="F:histone binding"/>
    <property type="evidence" value="ECO:0007669"/>
    <property type="project" value="InterPro"/>
</dbReference>
<evidence type="ECO:0000256" key="10">
    <source>
        <dbReference type="SAM" id="MobiDB-lite"/>
    </source>
</evidence>
<evidence type="ECO:0000256" key="3">
    <source>
        <dbReference type="ARBA" id="ARBA00004496"/>
    </source>
</evidence>
<proteinExistence type="predicted"/>
<dbReference type="GO" id="GO:0003714">
    <property type="term" value="F:transcription corepressor activity"/>
    <property type="evidence" value="ECO:0007669"/>
    <property type="project" value="TreeGrafter"/>
</dbReference>
<sequence length="954" mass="109328">MFNRRSHRIIREALSYKCRLVWWHLFAVSNVTMEMEVICISSDDESDSQKENKDKLPTKSIETGIGACAHGKTETLFIDIDKIEENNLKRKKLQTDTNVIIQTDFIMEKRRRLNLDQGTSKVINKSVPSQCSINVPEIQFVKSDCNAKLNKNLPDREVKTEKIQLIVKEKKKISYVSQDVFPLFISLCLQKCPKGDKRDMDKIVDKLKRRYENLDPIYAASENFVTFLNEKREAITSNSRKIYVHIEEVMNEMRKKKSQALQNNEIYDAVPSTSYATNNVPVNIEVESDDEDDADNEENANSKTRRRIKEVTKAMEKCERRIKKLEEEEVDFNEENDSNYMKVVRYKEKMVELYDKLCELTGENADAGRVYLRPKHFNVTRIVAVDQAITNFINSKITRRNQMKRTGALIDDLIFPDHRDILECVNRCNERKKLGLDENKREKIARKAFEELGEHLQRSRRKDYWDTFSLYLEDTEEDPAIKDENLAKKLTDNRTEGEKRLAAVFEEYVKKQFEMKDENNEEAPLEEEDEDEEMEEESIIDDEDKNDENSSMTSENDSDNEEDIDKTVKENRSPTEKNKSNLSVYHAVDKAISNKTMADTLQQKCNKLLKIKILKNNDAAVSKNENKTINEKTIHEPYSSSTILKDVVKEMTQEDSPAGLTTKCTSEDLAEVEAIEVSEVITGPATKKVTKDVTDTITAVTTELIIGNAADLITGDAAELMTEDAAELITEDVTEEITENTTEIITDETEIITESVMDEPIENIPNDEQPEEEKKPVLRLRSFAKPPTTWEDNRHKMDKTTQENAPKITNQNKEIVDLTNEGTAKPLPVVAKRTMLAVGNKIIPKIIPVMKRPTLVRRMPINRNIISVQNITNNYLKVNMRTGEIEPVRDVRGSTIIQLPLQSTSRQSQQNANAGNETIVINRIVPSKIISIKKSTVQSVSKETDVSSSTTKSK</sequence>
<dbReference type="Gene3D" id="1.20.58.2170">
    <property type="match status" value="1"/>
</dbReference>
<evidence type="ECO:0000256" key="9">
    <source>
        <dbReference type="ARBA" id="ARBA00023242"/>
    </source>
</evidence>
<feature type="compositionally biased region" description="Basic and acidic residues" evidence="10">
    <location>
        <begin position="565"/>
        <end position="579"/>
    </location>
</feature>
<dbReference type="GeneID" id="112464589"/>
<organism evidence="12 13">
    <name type="scientific">Temnothorax curvispinosus</name>
    <dbReference type="NCBI Taxonomy" id="300111"/>
    <lineage>
        <taxon>Eukaryota</taxon>
        <taxon>Metazoa</taxon>
        <taxon>Ecdysozoa</taxon>
        <taxon>Arthropoda</taxon>
        <taxon>Hexapoda</taxon>
        <taxon>Insecta</taxon>
        <taxon>Pterygota</taxon>
        <taxon>Neoptera</taxon>
        <taxon>Endopterygota</taxon>
        <taxon>Hymenoptera</taxon>
        <taxon>Apocrita</taxon>
        <taxon>Aculeata</taxon>
        <taxon>Formicoidea</taxon>
        <taxon>Formicidae</taxon>
        <taxon>Myrmicinae</taxon>
        <taxon>Temnothorax</taxon>
    </lineage>
</organism>
<evidence type="ECO:0000256" key="4">
    <source>
        <dbReference type="ARBA" id="ARBA00022454"/>
    </source>
</evidence>
<evidence type="ECO:0000259" key="11">
    <source>
        <dbReference type="Pfam" id="PF20920"/>
    </source>
</evidence>
<keyword evidence="5" id="KW-0963">Cytoplasm</keyword>
<dbReference type="PANTHER" id="PTHR12766">
    <property type="entry name" value="DEATH DOMAIN-ASSOCIATED PROTEIN 6 DAXX"/>
    <property type="match status" value="1"/>
</dbReference>
<feature type="compositionally biased region" description="Acidic residues" evidence="10">
    <location>
        <begin position="519"/>
        <end position="546"/>
    </location>
</feature>
<evidence type="ECO:0000256" key="1">
    <source>
        <dbReference type="ARBA" id="ARBA00004123"/>
    </source>
</evidence>
<dbReference type="CTD" id="1616"/>
<keyword evidence="13" id="KW-0418">Kinase</keyword>
<reference evidence="13" key="1">
    <citation type="submission" date="2025-08" db="UniProtKB">
        <authorList>
            <consortium name="RefSeq"/>
        </authorList>
    </citation>
    <scope>IDENTIFICATION</scope>
    <source>
        <tissue evidence="13">Whole body</tissue>
    </source>
</reference>
<dbReference type="GO" id="GO:0006915">
    <property type="term" value="P:apoptotic process"/>
    <property type="evidence" value="ECO:0007669"/>
    <property type="project" value="UniProtKB-KW"/>
</dbReference>
<dbReference type="GO" id="GO:0050681">
    <property type="term" value="F:nuclear androgen receptor binding"/>
    <property type="evidence" value="ECO:0007669"/>
    <property type="project" value="TreeGrafter"/>
</dbReference>
<comment type="subcellular location">
    <subcellularLocation>
        <location evidence="2">Chromosome</location>
    </subcellularLocation>
    <subcellularLocation>
        <location evidence="3">Cytoplasm</location>
    </subcellularLocation>
    <subcellularLocation>
        <location evidence="1">Nucleus</location>
    </subcellularLocation>
</comment>
<dbReference type="Proteomes" id="UP000504618">
    <property type="component" value="Unplaced"/>
</dbReference>
<dbReference type="Pfam" id="PF20920">
    <property type="entry name" value="DAXX_hist_bd"/>
    <property type="match status" value="1"/>
</dbReference>
<feature type="domain" description="Daxx histone-binding" evidence="11">
    <location>
        <begin position="427"/>
        <end position="510"/>
    </location>
</feature>
<dbReference type="InterPro" id="IPR038298">
    <property type="entry name" value="Daxx_N_sf"/>
</dbReference>
<accession>A0A6J1R2X7</accession>
<dbReference type="AlphaFoldDB" id="A0A6J1R2X7"/>
<keyword evidence="4" id="KW-0158">Chromosome</keyword>
<evidence type="ECO:0000256" key="8">
    <source>
        <dbReference type="ARBA" id="ARBA00023186"/>
    </source>
</evidence>
<dbReference type="InterPro" id="IPR046378">
    <property type="entry name" value="DAXX_histone-bd"/>
</dbReference>
<evidence type="ECO:0000256" key="2">
    <source>
        <dbReference type="ARBA" id="ARBA00004286"/>
    </source>
</evidence>
<feature type="compositionally biased region" description="Acidic residues" evidence="10">
    <location>
        <begin position="286"/>
        <end position="298"/>
    </location>
</feature>
<evidence type="ECO:0000256" key="7">
    <source>
        <dbReference type="ARBA" id="ARBA00023054"/>
    </source>
</evidence>
<dbReference type="OrthoDB" id="7492809at2759"/>
<dbReference type="GO" id="GO:0016605">
    <property type="term" value="C:PML body"/>
    <property type="evidence" value="ECO:0007669"/>
    <property type="project" value="TreeGrafter"/>
</dbReference>
<evidence type="ECO:0000313" key="12">
    <source>
        <dbReference type="Proteomes" id="UP000504618"/>
    </source>
</evidence>
<dbReference type="GO" id="GO:0016301">
    <property type="term" value="F:kinase activity"/>
    <property type="evidence" value="ECO:0007669"/>
    <property type="project" value="UniProtKB-KW"/>
</dbReference>
<dbReference type="GO" id="GO:0005694">
    <property type="term" value="C:chromosome"/>
    <property type="evidence" value="ECO:0007669"/>
    <property type="project" value="UniProtKB-SubCell"/>
</dbReference>
<keyword evidence="12" id="KW-1185">Reference proteome</keyword>
<dbReference type="InterPro" id="IPR046426">
    <property type="entry name" value="DAXX_histone-bd_sf"/>
</dbReference>
<keyword evidence="13" id="KW-0808">Transferase</keyword>
<feature type="region of interest" description="Disordered" evidence="10">
    <location>
        <begin position="286"/>
        <end position="305"/>
    </location>
</feature>
<name>A0A6J1R2X7_9HYME</name>
<gene>
    <name evidence="13" type="primary">LOC112464589</name>
</gene>
<keyword evidence="6" id="KW-0053">Apoptosis</keyword>
<protein>
    <submittedName>
        <fullName evidence="13">Probable serine/threonine-protein kinase kinX</fullName>
    </submittedName>
</protein>
<dbReference type="RefSeq" id="XP_024887441.1">
    <property type="nucleotide sequence ID" value="XM_025031673.1"/>
</dbReference>
<dbReference type="CDD" id="cd13150">
    <property type="entry name" value="DAXX_histone_binding"/>
    <property type="match status" value="1"/>
</dbReference>
<dbReference type="Gene3D" id="1.10.8.810">
    <property type="entry name" value="Daxx helical bundle domain"/>
    <property type="match status" value="1"/>
</dbReference>
<dbReference type="GO" id="GO:0005737">
    <property type="term" value="C:cytoplasm"/>
    <property type="evidence" value="ECO:0007669"/>
    <property type="project" value="UniProtKB-SubCell"/>
</dbReference>
<keyword evidence="8" id="KW-0143">Chaperone</keyword>
<evidence type="ECO:0000256" key="5">
    <source>
        <dbReference type="ARBA" id="ARBA00022490"/>
    </source>
</evidence>